<dbReference type="AlphaFoldDB" id="A0ABD3EJE7"/>
<evidence type="ECO:0000313" key="1">
    <source>
        <dbReference type="EMBL" id="KAL3654542.1"/>
    </source>
</evidence>
<gene>
    <name evidence="1" type="ORF">CASFOL_001527</name>
</gene>
<accession>A0ABD3EJE7</accession>
<organism evidence="1 2">
    <name type="scientific">Castilleja foliolosa</name>
    <dbReference type="NCBI Taxonomy" id="1961234"/>
    <lineage>
        <taxon>Eukaryota</taxon>
        <taxon>Viridiplantae</taxon>
        <taxon>Streptophyta</taxon>
        <taxon>Embryophyta</taxon>
        <taxon>Tracheophyta</taxon>
        <taxon>Spermatophyta</taxon>
        <taxon>Magnoliopsida</taxon>
        <taxon>eudicotyledons</taxon>
        <taxon>Gunneridae</taxon>
        <taxon>Pentapetalae</taxon>
        <taxon>asterids</taxon>
        <taxon>lamiids</taxon>
        <taxon>Lamiales</taxon>
        <taxon>Orobanchaceae</taxon>
        <taxon>Pedicularideae</taxon>
        <taxon>Castillejinae</taxon>
        <taxon>Castilleja</taxon>
    </lineage>
</organism>
<sequence length="67" mass="7405">MWSFSSVGWWRRLKLGSGDTILEPAKHELRVILGLILRPFGRRSGRLSASVGGYSLSCCGFVDGLHN</sequence>
<keyword evidence="2" id="KW-1185">Reference proteome</keyword>
<dbReference type="Proteomes" id="UP001632038">
    <property type="component" value="Unassembled WGS sequence"/>
</dbReference>
<comment type="caution">
    <text evidence="1">The sequence shown here is derived from an EMBL/GenBank/DDBJ whole genome shotgun (WGS) entry which is preliminary data.</text>
</comment>
<evidence type="ECO:0000313" key="2">
    <source>
        <dbReference type="Proteomes" id="UP001632038"/>
    </source>
</evidence>
<name>A0ABD3EJE7_9LAMI</name>
<reference evidence="2" key="1">
    <citation type="journal article" date="2024" name="IScience">
        <title>Strigolactones Initiate the Formation of Haustorium-like Structures in Castilleja.</title>
        <authorList>
            <person name="Buerger M."/>
            <person name="Peterson D."/>
            <person name="Chory J."/>
        </authorList>
    </citation>
    <scope>NUCLEOTIDE SEQUENCE [LARGE SCALE GENOMIC DNA]</scope>
</reference>
<proteinExistence type="predicted"/>
<protein>
    <submittedName>
        <fullName evidence="1">Uncharacterized protein</fullName>
    </submittedName>
</protein>
<dbReference type="EMBL" id="JAVIJP010000004">
    <property type="protein sequence ID" value="KAL3654542.1"/>
    <property type="molecule type" value="Genomic_DNA"/>
</dbReference>